<comment type="caution">
    <text evidence="1">The sequence shown here is derived from an EMBL/GenBank/DDBJ whole genome shotgun (WGS) entry which is preliminary data.</text>
</comment>
<evidence type="ECO:0000313" key="2">
    <source>
        <dbReference type="Proteomes" id="UP000526786"/>
    </source>
</evidence>
<dbReference type="EMBL" id="JACENC010000096">
    <property type="protein sequence ID" value="MBA4453773.1"/>
    <property type="molecule type" value="Genomic_DNA"/>
</dbReference>
<name>A0AC60W2I8_9ARCH</name>
<protein>
    <submittedName>
        <fullName evidence="1">Uncharacterized protein</fullName>
    </submittedName>
</protein>
<dbReference type="Proteomes" id="UP000526786">
    <property type="component" value="Unassembled WGS sequence"/>
</dbReference>
<reference evidence="1 2" key="1">
    <citation type="journal article" date="2020" name="Appl. Environ. Microbiol.">
        <title>Genomic Characteristics of a Novel Species of Ammonia-Oxidizing Archaea from the Jiulong River Estuary.</title>
        <authorList>
            <person name="Zou D."/>
            <person name="Wan R."/>
            <person name="Han L."/>
            <person name="Xu M.N."/>
            <person name="Liu Y."/>
            <person name="Liu H."/>
            <person name="Kao S.J."/>
            <person name="Li M."/>
        </authorList>
    </citation>
    <scope>NUCLEOTIDE SEQUENCE [LARGE SCALE GENOMIC DNA]</scope>
    <source>
        <strain evidence="1">W2bin3</strain>
    </source>
</reference>
<accession>A0AC60W2I8</accession>
<gene>
    <name evidence="1" type="ORF">H2B05_02355</name>
</gene>
<proteinExistence type="predicted"/>
<evidence type="ECO:0000313" key="1">
    <source>
        <dbReference type="EMBL" id="MBA4453773.1"/>
    </source>
</evidence>
<organism evidence="1 2">
    <name type="scientific">Candidatus Nitrosomaritimum aestuariumsis</name>
    <dbReference type="NCBI Taxonomy" id="3342354"/>
    <lineage>
        <taxon>Archaea</taxon>
        <taxon>Nitrososphaerota</taxon>
        <taxon>Nitrososphaeria</taxon>
        <taxon>Nitrosopumilales</taxon>
        <taxon>Nitrosopumilaceae</taxon>
        <taxon>Candidatus Nitrosomaritimum</taxon>
    </lineage>
</organism>
<sequence>MKNHVFAKRKGISTVLTTVIILVASVVLGSGVVLYGTSIFQTVAQQESVEVQGIQLWVNATDATGDAWGAAGVRNNGDQILSVDTISIKGTTVPFANWYFDSDQTRVTTGNYQSQYVHEGTAGAGTIMNSSPATDGLCVGADIEIDFDGATGEPTLCLVQGSGPVGLAPGERAIIYFQMAPGTLTTLDAGASTTLNIFAGEAGAPLSTIIQNP</sequence>